<reference evidence="1" key="1">
    <citation type="journal article" date="2022" name="Cell">
        <title>Design, construction, and in vivo augmentation of a complex gut microbiome.</title>
        <authorList>
            <person name="Cheng A.G."/>
            <person name="Ho P.Y."/>
            <person name="Aranda-Diaz A."/>
            <person name="Jain S."/>
            <person name="Yu F.B."/>
            <person name="Meng X."/>
            <person name="Wang M."/>
            <person name="Iakiviak M."/>
            <person name="Nagashima K."/>
            <person name="Zhao A."/>
            <person name="Murugkar P."/>
            <person name="Patil A."/>
            <person name="Atabakhsh K."/>
            <person name="Weakley A."/>
            <person name="Yan J."/>
            <person name="Brumbaugh A.R."/>
            <person name="Higginbottom S."/>
            <person name="Dimas A."/>
            <person name="Shiver A.L."/>
            <person name="Deutschbauer A."/>
            <person name="Neff N."/>
            <person name="Sonnenburg J.L."/>
            <person name="Huang K.C."/>
            <person name="Fischbach M.A."/>
        </authorList>
    </citation>
    <scope>NUCLEOTIDE SEQUENCE</scope>
    <source>
        <strain evidence="1">DSM 19829</strain>
    </source>
</reference>
<evidence type="ECO:0000313" key="1">
    <source>
        <dbReference type="EMBL" id="UWP59854.1"/>
    </source>
</evidence>
<gene>
    <name evidence="1" type="ORF">NQ502_01980</name>
</gene>
<dbReference type="Proteomes" id="UP001060164">
    <property type="component" value="Chromosome"/>
</dbReference>
<dbReference type="EMBL" id="CP102290">
    <property type="protein sequence ID" value="UWP59854.1"/>
    <property type="molecule type" value="Genomic_DNA"/>
</dbReference>
<organism evidence="1 2">
    <name type="scientific">Ruminococcus gauvreauii</name>
    <dbReference type="NCBI Taxonomy" id="438033"/>
    <lineage>
        <taxon>Bacteria</taxon>
        <taxon>Bacillati</taxon>
        <taxon>Bacillota</taxon>
        <taxon>Clostridia</taxon>
        <taxon>Eubacteriales</taxon>
        <taxon>Oscillospiraceae</taxon>
        <taxon>Ruminococcus</taxon>
    </lineage>
</organism>
<dbReference type="InterPro" id="IPR025957">
    <property type="entry name" value="Cys_rich_KTR"/>
</dbReference>
<proteinExistence type="predicted"/>
<name>A0ABY5VI58_9FIRM</name>
<sequence>MNRENWILCPVCNSKTRIKARDDTVLKNFPLFCPKCKQETLIDFINLKLKIVTEPDAKTQSQ</sequence>
<accession>A0ABY5VI58</accession>
<evidence type="ECO:0000313" key="2">
    <source>
        <dbReference type="Proteomes" id="UP001060164"/>
    </source>
</evidence>
<dbReference type="Pfam" id="PF14205">
    <property type="entry name" value="Cys_rich_KTR"/>
    <property type="match status" value="1"/>
</dbReference>
<dbReference type="RefSeq" id="WP_083963202.1">
    <property type="nucleotide sequence ID" value="NZ_CABLBR010000007.1"/>
</dbReference>
<keyword evidence="2" id="KW-1185">Reference proteome</keyword>
<protein>
    <submittedName>
        <fullName evidence="1">Cysteine-rich KTR domain-containing protein</fullName>
    </submittedName>
</protein>